<dbReference type="EMBL" id="JACHIN010000013">
    <property type="protein sequence ID" value="MBB5082523.1"/>
    <property type="molecule type" value="Genomic_DNA"/>
</dbReference>
<feature type="transmembrane region" description="Helical" evidence="1">
    <location>
        <begin position="50"/>
        <end position="70"/>
    </location>
</feature>
<keyword evidence="1" id="KW-1133">Transmembrane helix</keyword>
<evidence type="ECO:0000256" key="1">
    <source>
        <dbReference type="SAM" id="Phobius"/>
    </source>
</evidence>
<keyword evidence="3" id="KW-1185">Reference proteome</keyword>
<evidence type="ECO:0000313" key="3">
    <source>
        <dbReference type="Proteomes" id="UP000568380"/>
    </source>
</evidence>
<feature type="transmembrane region" description="Helical" evidence="1">
    <location>
        <begin position="82"/>
        <end position="105"/>
    </location>
</feature>
<feature type="transmembrane region" description="Helical" evidence="1">
    <location>
        <begin position="117"/>
        <end position="139"/>
    </location>
</feature>
<feature type="transmembrane region" description="Helical" evidence="1">
    <location>
        <begin position="175"/>
        <end position="197"/>
    </location>
</feature>
<dbReference type="Proteomes" id="UP000568380">
    <property type="component" value="Unassembled WGS sequence"/>
</dbReference>
<evidence type="ECO:0000313" key="2">
    <source>
        <dbReference type="EMBL" id="MBB5082523.1"/>
    </source>
</evidence>
<dbReference type="RefSeq" id="WP_184970802.1">
    <property type="nucleotide sequence ID" value="NZ_JACHIN010000013.1"/>
</dbReference>
<comment type="caution">
    <text evidence="2">The sequence shown here is derived from an EMBL/GenBank/DDBJ whole genome shotgun (WGS) entry which is preliminary data.</text>
</comment>
<keyword evidence="1" id="KW-0472">Membrane</keyword>
<name>A0A7W8EKM0_9ACTN</name>
<gene>
    <name evidence="2" type="ORF">HNR40_008018</name>
</gene>
<accession>A0A7W8EKM0</accession>
<proteinExistence type="predicted"/>
<sequence>MTTRIVGTVWGLIITAVLVTVPLSFRDRLPDPLATHWSDRADRSSSFTQFMLMAVLPWVVTWAVMVGMALHGRMLRRRLSRGYWWGFLVGVGLFAVGITLTTVYANLDRPVWTEAELPAWIVLAVVVAAASGGLAAGFLGRGEPDQPPPAGEAPPKLRLRAGQRSVWVSRVSNPWLLAMTVVGGATFIVAAGVAFIGATPDTVWGSLLFASAVVFVSGLFTSAAIVRVTDDGLALGFGPFGWPVRRIRLSKIEKAWSEVRYPSQVGGWGIRGVPGMAAIMLRGGDCLVLRYHSGGQLLISVDDARRGASLINALIEEKVA</sequence>
<protein>
    <submittedName>
        <fullName evidence="2">Uncharacterized membrane protein (DUF485 family)</fullName>
    </submittedName>
</protein>
<reference evidence="2 3" key="1">
    <citation type="submission" date="2020-08" db="EMBL/GenBank/DDBJ databases">
        <title>Genomic Encyclopedia of Type Strains, Phase IV (KMG-IV): sequencing the most valuable type-strain genomes for metagenomic binning, comparative biology and taxonomic classification.</title>
        <authorList>
            <person name="Goeker M."/>
        </authorList>
    </citation>
    <scope>NUCLEOTIDE SEQUENCE [LARGE SCALE GENOMIC DNA]</scope>
    <source>
        <strain evidence="2 3">DSM 45385</strain>
    </source>
</reference>
<dbReference type="AlphaFoldDB" id="A0A7W8EKM0"/>
<feature type="transmembrane region" description="Helical" evidence="1">
    <location>
        <begin position="203"/>
        <end position="226"/>
    </location>
</feature>
<organism evidence="2 3">
    <name type="scientific">Nonomuraea endophytica</name>
    <dbReference type="NCBI Taxonomy" id="714136"/>
    <lineage>
        <taxon>Bacteria</taxon>
        <taxon>Bacillati</taxon>
        <taxon>Actinomycetota</taxon>
        <taxon>Actinomycetes</taxon>
        <taxon>Streptosporangiales</taxon>
        <taxon>Streptosporangiaceae</taxon>
        <taxon>Nonomuraea</taxon>
    </lineage>
</organism>
<keyword evidence="1" id="KW-0812">Transmembrane</keyword>